<dbReference type="EMBL" id="JAWZYT010000630">
    <property type="protein sequence ID" value="KAK4320911.1"/>
    <property type="molecule type" value="Genomic_DNA"/>
</dbReference>
<proteinExistence type="predicted"/>
<feature type="compositionally biased region" description="Acidic residues" evidence="10">
    <location>
        <begin position="1070"/>
        <end position="1094"/>
    </location>
</feature>
<dbReference type="InterPro" id="IPR001584">
    <property type="entry name" value="Integrase_cat-core"/>
</dbReference>
<dbReference type="InterPro" id="IPR036397">
    <property type="entry name" value="RNaseH_sf"/>
</dbReference>
<dbReference type="GO" id="GO:0004519">
    <property type="term" value="F:endonuclease activity"/>
    <property type="evidence" value="ECO:0007669"/>
    <property type="project" value="UniProtKB-KW"/>
</dbReference>
<dbReference type="GO" id="GO:0006508">
    <property type="term" value="P:proteolysis"/>
    <property type="evidence" value="ECO:0007669"/>
    <property type="project" value="UniProtKB-KW"/>
</dbReference>
<dbReference type="Pfam" id="PF17919">
    <property type="entry name" value="RT_RNaseH_2"/>
    <property type="match status" value="1"/>
</dbReference>
<dbReference type="Pfam" id="PF00078">
    <property type="entry name" value="RVT_1"/>
    <property type="match status" value="1"/>
</dbReference>
<dbReference type="InterPro" id="IPR021109">
    <property type="entry name" value="Peptidase_aspartic_dom_sf"/>
</dbReference>
<evidence type="ECO:0000256" key="1">
    <source>
        <dbReference type="ARBA" id="ARBA00012493"/>
    </source>
</evidence>
<evidence type="ECO:0000256" key="3">
    <source>
        <dbReference type="ARBA" id="ARBA00022679"/>
    </source>
</evidence>
<dbReference type="GO" id="GO:0003676">
    <property type="term" value="F:nucleic acid binding"/>
    <property type="evidence" value="ECO:0007669"/>
    <property type="project" value="InterPro"/>
</dbReference>
<dbReference type="InterPro" id="IPR054465">
    <property type="entry name" value="Integrase_p58-like_C"/>
</dbReference>
<accession>A0AAE1Q6Q6</accession>
<protein>
    <recommendedName>
        <fullName evidence="1">RNA-directed DNA polymerase</fullName>
        <ecNumber evidence="1">2.7.7.49</ecNumber>
    </recommendedName>
</protein>
<keyword evidence="9" id="KW-0511">Multifunctional enzyme</keyword>
<dbReference type="PROSITE" id="PS50878">
    <property type="entry name" value="RT_POL"/>
    <property type="match status" value="1"/>
</dbReference>
<dbReference type="Gene3D" id="3.30.70.270">
    <property type="match status" value="2"/>
</dbReference>
<keyword evidence="2" id="KW-0645">Protease</keyword>
<dbReference type="CDD" id="cd01647">
    <property type="entry name" value="RT_LTR"/>
    <property type="match status" value="1"/>
</dbReference>
<evidence type="ECO:0000256" key="7">
    <source>
        <dbReference type="ARBA" id="ARBA00022801"/>
    </source>
</evidence>
<dbReference type="GO" id="GO:0042575">
    <property type="term" value="C:DNA polymerase complex"/>
    <property type="evidence" value="ECO:0007669"/>
    <property type="project" value="UniProtKB-ARBA"/>
</dbReference>
<evidence type="ECO:0000256" key="9">
    <source>
        <dbReference type="ARBA" id="ARBA00023268"/>
    </source>
</evidence>
<dbReference type="InterPro" id="IPR043128">
    <property type="entry name" value="Rev_trsase/Diguanyl_cyclase"/>
</dbReference>
<dbReference type="FunFam" id="1.10.340.70:FF:000001">
    <property type="entry name" value="Retrovirus-related Pol polyprotein from transposon gypsy-like Protein"/>
    <property type="match status" value="1"/>
</dbReference>
<dbReference type="InterPro" id="IPR000477">
    <property type="entry name" value="RT_dom"/>
</dbReference>
<dbReference type="InterPro" id="IPR041588">
    <property type="entry name" value="Integrase_H2C2"/>
</dbReference>
<evidence type="ECO:0000256" key="10">
    <source>
        <dbReference type="SAM" id="MobiDB-lite"/>
    </source>
</evidence>
<dbReference type="PANTHER" id="PTHR37984">
    <property type="entry name" value="PROTEIN CBG26694"/>
    <property type="match status" value="1"/>
</dbReference>
<evidence type="ECO:0000256" key="2">
    <source>
        <dbReference type="ARBA" id="ARBA00022670"/>
    </source>
</evidence>
<evidence type="ECO:0000259" key="11">
    <source>
        <dbReference type="PROSITE" id="PS50878"/>
    </source>
</evidence>
<feature type="region of interest" description="Disordered" evidence="10">
    <location>
        <begin position="1061"/>
        <end position="1118"/>
    </location>
</feature>
<keyword evidence="8" id="KW-0695">RNA-directed DNA polymerase</keyword>
<keyword evidence="5" id="KW-0540">Nuclease</keyword>
<evidence type="ECO:0000313" key="14">
    <source>
        <dbReference type="Proteomes" id="UP001292094"/>
    </source>
</evidence>
<organism evidence="13 14">
    <name type="scientific">Petrolisthes manimaculis</name>
    <dbReference type="NCBI Taxonomy" id="1843537"/>
    <lineage>
        <taxon>Eukaryota</taxon>
        <taxon>Metazoa</taxon>
        <taxon>Ecdysozoa</taxon>
        <taxon>Arthropoda</taxon>
        <taxon>Crustacea</taxon>
        <taxon>Multicrustacea</taxon>
        <taxon>Malacostraca</taxon>
        <taxon>Eumalacostraca</taxon>
        <taxon>Eucarida</taxon>
        <taxon>Decapoda</taxon>
        <taxon>Pleocyemata</taxon>
        <taxon>Anomura</taxon>
        <taxon>Galatheoidea</taxon>
        <taxon>Porcellanidae</taxon>
        <taxon>Petrolisthes</taxon>
    </lineage>
</organism>
<dbReference type="InterPro" id="IPR043502">
    <property type="entry name" value="DNA/RNA_pol_sf"/>
</dbReference>
<dbReference type="FunFam" id="3.10.20.370:FF:000001">
    <property type="entry name" value="Retrovirus-related Pol polyprotein from transposon 17.6-like protein"/>
    <property type="match status" value="1"/>
</dbReference>
<dbReference type="GO" id="GO:0003964">
    <property type="term" value="F:RNA-directed DNA polymerase activity"/>
    <property type="evidence" value="ECO:0007669"/>
    <property type="project" value="UniProtKB-KW"/>
</dbReference>
<dbReference type="InterPro" id="IPR041577">
    <property type="entry name" value="RT_RNaseH_2"/>
</dbReference>
<dbReference type="FunFam" id="3.30.420.10:FF:000032">
    <property type="entry name" value="Retrovirus-related Pol polyprotein from transposon 297-like Protein"/>
    <property type="match status" value="1"/>
</dbReference>
<dbReference type="InterPro" id="IPR050951">
    <property type="entry name" value="Retrovirus_Pol_polyprotein"/>
</dbReference>
<name>A0AAE1Q6Q6_9EUCA</name>
<evidence type="ECO:0000256" key="4">
    <source>
        <dbReference type="ARBA" id="ARBA00022695"/>
    </source>
</evidence>
<evidence type="ECO:0000256" key="5">
    <source>
        <dbReference type="ARBA" id="ARBA00022722"/>
    </source>
</evidence>
<sequence>MVVAQTLPVTQQQLCGVTGHCMPLKGPVEVCVRVGSVEEKLPVYVADMEEPCLLGLDYLTQSEACVDLGRRLLKVRGVNVPLLPMDAGEKGEHCVQCKLSGKERLPEGHENEKSADVGPLPEHLWDLAKRSTSCLTEEQAKKTLKALAQYADVFSRGDMDLGRTALVKHSVNTGNSSPVKQAPRRVAPAKREEMQQAVESMAALGLIERSDSPWSSPVVLVEKKDGTKRFCVDYRALNGVTVKDSYPLPRIDDTLDALTGAEWFSTLDLKSGYHQVEMEEEDKKKTAFTFGQGLWHFNVMPFGLCNAPGCFEHLMEKVLEGMQWKKALVYLDDVIVFGRTFEEELGRLEEVLQRLRDANLKLSPKKCLFFQHEVPFLGHIVGKDGVSTDPLKVTAVKEWPVPTSVAEVRSFVGLCTYYRRFVKGFASVAAPLHQLTRKGAHFQWNEACQHAFEDLKQALMEAPVLPYPDPGNRYLLDTDASAEGVGAVLSQVREGQEHVIAYYSAKFSQPERNYCVTRKELLAVVKSLEHFHSYLYGAEFTIRTDHAALRWLKTLKVPEGQLARWLGRLEQYNYHVEHRPGRVHINADSLSRRPCLPDCNHCARRDPDPVCRRLFVAQDLQEADNKWRKSQREDSDLTPVIRWLEAGPERPNWEEVAAESTTTKCLEEQWETLRLDRGILSKHWVSTGGSSTGMWLVVVPRALRAELLQEVHAGLTSGHQGVKKTLSHLRRRFYWIGMRKDVEEWCRACDVCSAKKGPARRTRAPLQLYQVGAPMERVAVDIAGPFPLTSRGNRFICVIMDYFTKWPEAYALPNHEAGTVAEVLVDQFFTRFGVPRELHSDQGREFESRVFHECCELLGIHKTRTTPLRPQSDGMVERFNRTLADELAKYCDESQQDWDIKLPVLLMAYRSGVHEATGYTPACLMLGRELRLPVDLATGRPPDEELPTVTTGYATALQERLDKAGRQVRSNLQLVGQAMRQRYNQRVREARYAVGERVWLYNPRRKRGLSPKLQSSWEGPYHVQEVMSDVTYRIRRGQNRSRVVHVDRLWRYFGPGHYSWGNGQGGETVESGEDEDLEDVEKEEETPDEEEVEMWENGAIQVGDSPDPEQRPCRNRRRPGWLADFVVEDED</sequence>
<dbReference type="Gene3D" id="1.10.340.70">
    <property type="match status" value="1"/>
</dbReference>
<dbReference type="Pfam" id="PF22938">
    <property type="entry name" value="Integrase_p58_C"/>
    <property type="match status" value="1"/>
</dbReference>
<keyword evidence="6" id="KW-0255">Endonuclease</keyword>
<dbReference type="Pfam" id="PF17921">
    <property type="entry name" value="Integrase_H2C2"/>
    <property type="match status" value="1"/>
</dbReference>
<dbReference type="InterPro" id="IPR012337">
    <property type="entry name" value="RNaseH-like_sf"/>
</dbReference>
<dbReference type="Gene3D" id="3.10.10.10">
    <property type="entry name" value="HIV Type 1 Reverse Transcriptase, subunit A, domain 1"/>
    <property type="match status" value="1"/>
</dbReference>
<feature type="domain" description="Reverse transcriptase" evidence="11">
    <location>
        <begin position="202"/>
        <end position="381"/>
    </location>
</feature>
<evidence type="ECO:0000259" key="12">
    <source>
        <dbReference type="PROSITE" id="PS50994"/>
    </source>
</evidence>
<comment type="caution">
    <text evidence="13">The sequence shown here is derived from an EMBL/GenBank/DDBJ whole genome shotgun (WGS) entry which is preliminary data.</text>
</comment>
<dbReference type="SUPFAM" id="SSF56672">
    <property type="entry name" value="DNA/RNA polymerases"/>
    <property type="match status" value="1"/>
</dbReference>
<dbReference type="FunFam" id="3.10.10.10:FF:000007">
    <property type="entry name" value="Retrovirus-related Pol polyprotein from transposon 17.6-like Protein"/>
    <property type="match status" value="1"/>
</dbReference>
<keyword evidence="4" id="KW-0548">Nucleotidyltransferase</keyword>
<evidence type="ECO:0000256" key="8">
    <source>
        <dbReference type="ARBA" id="ARBA00022918"/>
    </source>
</evidence>
<dbReference type="Proteomes" id="UP001292094">
    <property type="component" value="Unassembled WGS sequence"/>
</dbReference>
<dbReference type="SUPFAM" id="SSF53098">
    <property type="entry name" value="Ribonuclease H-like"/>
    <property type="match status" value="1"/>
</dbReference>
<dbReference type="GO" id="GO:0008233">
    <property type="term" value="F:peptidase activity"/>
    <property type="evidence" value="ECO:0007669"/>
    <property type="project" value="UniProtKB-KW"/>
</dbReference>
<keyword evidence="3" id="KW-0808">Transferase</keyword>
<reference evidence="13" key="1">
    <citation type="submission" date="2023-11" db="EMBL/GenBank/DDBJ databases">
        <title>Genome assemblies of two species of porcelain crab, Petrolisthes cinctipes and Petrolisthes manimaculis (Anomura: Porcellanidae).</title>
        <authorList>
            <person name="Angst P."/>
        </authorList>
    </citation>
    <scope>NUCLEOTIDE SEQUENCE</scope>
    <source>
        <strain evidence="13">PB745_02</strain>
        <tissue evidence="13">Gill</tissue>
    </source>
</reference>
<feature type="domain" description="Integrase catalytic" evidence="12">
    <location>
        <begin position="770"/>
        <end position="929"/>
    </location>
</feature>
<dbReference type="PROSITE" id="PS50994">
    <property type="entry name" value="INTEGRASE"/>
    <property type="match status" value="1"/>
</dbReference>
<dbReference type="Pfam" id="PF00665">
    <property type="entry name" value="rve"/>
    <property type="match status" value="1"/>
</dbReference>
<keyword evidence="14" id="KW-1185">Reference proteome</keyword>
<dbReference type="GO" id="GO:0015074">
    <property type="term" value="P:DNA integration"/>
    <property type="evidence" value="ECO:0007669"/>
    <property type="project" value="InterPro"/>
</dbReference>
<dbReference type="EC" id="2.7.7.49" evidence="1"/>
<dbReference type="AlphaFoldDB" id="A0AAE1Q6Q6"/>
<gene>
    <name evidence="13" type="ORF">Pmani_008283</name>
</gene>
<evidence type="ECO:0000256" key="6">
    <source>
        <dbReference type="ARBA" id="ARBA00022759"/>
    </source>
</evidence>
<dbReference type="FunFam" id="3.30.70.270:FF:000020">
    <property type="entry name" value="Transposon Tf2-6 polyprotein-like Protein"/>
    <property type="match status" value="1"/>
</dbReference>
<evidence type="ECO:0000313" key="13">
    <source>
        <dbReference type="EMBL" id="KAK4320911.1"/>
    </source>
</evidence>
<dbReference type="Gene3D" id="3.30.420.10">
    <property type="entry name" value="Ribonuclease H-like superfamily/Ribonuclease H"/>
    <property type="match status" value="1"/>
</dbReference>
<dbReference type="Gene3D" id="2.40.70.10">
    <property type="entry name" value="Acid Proteases"/>
    <property type="match status" value="1"/>
</dbReference>
<dbReference type="PANTHER" id="PTHR37984:SF5">
    <property type="entry name" value="PROTEIN NYNRIN-LIKE"/>
    <property type="match status" value="1"/>
</dbReference>
<dbReference type="CDD" id="cd09274">
    <property type="entry name" value="RNase_HI_RT_Ty3"/>
    <property type="match status" value="1"/>
</dbReference>
<dbReference type="Gene3D" id="3.10.20.370">
    <property type="match status" value="1"/>
</dbReference>
<keyword evidence="7" id="KW-0378">Hydrolase</keyword>